<comment type="caution">
    <text evidence="3">The sequence shown here is derived from an EMBL/GenBank/DDBJ whole genome shotgun (WGS) entry which is preliminary data.</text>
</comment>
<sequence length="409" mass="44680">MNEPDIPLSVRWFLEDWLSAVLLVLLVFSLLGGYVAYDAHINGADTVVEQRTEGTWTVESGFDHAGTVQRESNVFSMGTRLENRPLYFTTVVPTLEANYTLGHDNTDGREATASTELSLVIRAFEERDEQKVIFWDTTETLKTKETTIADGDQRSVAVRVNVSAVLERIRAAERDLKAAPGETEALIIADTTFDGTVAGESFTDTRTDRLVIEPQDALYRVSTAVEDQKSYDATGSVTRTVEPSAVALYGAPLLFIIGVLTIVGLAIASSQGWLQVTEVERTRHEFESERDDFDEWISAVTIPDSGNRTVVPSETMEDLVDIAIDSDRRVLEEGDRYAVIVDDIMYTYSAPTSSDPLEATDSTDSTSTQVPSGSAQREEQAGSSTVDSDNEGLAASDRGVSSGSDENSE</sequence>
<dbReference type="EMBL" id="JBHSZQ010000004">
    <property type="protein sequence ID" value="MFC7125229.1"/>
    <property type="molecule type" value="Genomic_DNA"/>
</dbReference>
<evidence type="ECO:0000313" key="3">
    <source>
        <dbReference type="EMBL" id="MFC7125229.1"/>
    </source>
</evidence>
<keyword evidence="2" id="KW-1133">Transmembrane helix</keyword>
<feature type="compositionally biased region" description="Polar residues" evidence="1">
    <location>
        <begin position="399"/>
        <end position="409"/>
    </location>
</feature>
<accession>A0ABD5X3W3</accession>
<feature type="transmembrane region" description="Helical" evidence="2">
    <location>
        <begin position="17"/>
        <end position="37"/>
    </location>
</feature>
<organism evidence="3 4">
    <name type="scientific">Halovenus rubra</name>
    <dbReference type="NCBI Taxonomy" id="869890"/>
    <lineage>
        <taxon>Archaea</taxon>
        <taxon>Methanobacteriati</taxon>
        <taxon>Methanobacteriota</taxon>
        <taxon>Stenosarchaea group</taxon>
        <taxon>Halobacteria</taxon>
        <taxon>Halobacteriales</taxon>
        <taxon>Haloarculaceae</taxon>
        <taxon>Halovenus</taxon>
    </lineage>
</organism>
<feature type="compositionally biased region" description="Polar residues" evidence="1">
    <location>
        <begin position="351"/>
        <end position="387"/>
    </location>
</feature>
<dbReference type="AlphaFoldDB" id="A0ABD5X3W3"/>
<name>A0ABD5X3W3_9EURY</name>
<feature type="transmembrane region" description="Helical" evidence="2">
    <location>
        <begin position="246"/>
        <end position="268"/>
    </location>
</feature>
<gene>
    <name evidence="3" type="ORF">ACFQJ7_04135</name>
</gene>
<protein>
    <submittedName>
        <fullName evidence="3">DUF5305 domain-containing protein</fullName>
    </submittedName>
</protein>
<dbReference type="Pfam" id="PF17231">
    <property type="entry name" value="DUF5305"/>
    <property type="match status" value="1"/>
</dbReference>
<keyword evidence="2" id="KW-0812">Transmembrane</keyword>
<evidence type="ECO:0000313" key="4">
    <source>
        <dbReference type="Proteomes" id="UP001596414"/>
    </source>
</evidence>
<dbReference type="InterPro" id="IPR035185">
    <property type="entry name" value="DUF5305"/>
</dbReference>
<dbReference type="Proteomes" id="UP001596414">
    <property type="component" value="Unassembled WGS sequence"/>
</dbReference>
<evidence type="ECO:0000256" key="1">
    <source>
        <dbReference type="SAM" id="MobiDB-lite"/>
    </source>
</evidence>
<dbReference type="RefSeq" id="WP_267636228.1">
    <property type="nucleotide sequence ID" value="NZ_JAODIY010000004.1"/>
</dbReference>
<reference evidence="3 4" key="1">
    <citation type="journal article" date="2014" name="Int. J. Syst. Evol. Microbiol.">
        <title>Complete genome sequence of Corynebacterium casei LMG S-19264T (=DSM 44701T), isolated from a smear-ripened cheese.</title>
        <authorList>
            <consortium name="US DOE Joint Genome Institute (JGI-PGF)"/>
            <person name="Walter F."/>
            <person name="Albersmeier A."/>
            <person name="Kalinowski J."/>
            <person name="Ruckert C."/>
        </authorList>
    </citation>
    <scope>NUCLEOTIDE SEQUENCE [LARGE SCALE GENOMIC DNA]</scope>
    <source>
        <strain evidence="3 4">CGMCC 4.7215</strain>
    </source>
</reference>
<proteinExistence type="predicted"/>
<keyword evidence="2" id="KW-0472">Membrane</keyword>
<evidence type="ECO:0000256" key="2">
    <source>
        <dbReference type="SAM" id="Phobius"/>
    </source>
</evidence>
<feature type="region of interest" description="Disordered" evidence="1">
    <location>
        <begin position="351"/>
        <end position="409"/>
    </location>
</feature>